<dbReference type="STRING" id="482827.SAMN04488243_1463"/>
<dbReference type="GO" id="GO:0005886">
    <property type="term" value="C:plasma membrane"/>
    <property type="evidence" value="ECO:0007669"/>
    <property type="project" value="TreeGrafter"/>
</dbReference>
<dbReference type="GO" id="GO:0005524">
    <property type="term" value="F:ATP binding"/>
    <property type="evidence" value="ECO:0007669"/>
    <property type="project" value="UniProtKB-KW"/>
</dbReference>
<dbReference type="InterPro" id="IPR003593">
    <property type="entry name" value="AAA+_ATPase"/>
</dbReference>
<dbReference type="Proteomes" id="UP000199446">
    <property type="component" value="Unassembled WGS sequence"/>
</dbReference>
<dbReference type="InterPro" id="IPR003439">
    <property type="entry name" value="ABC_transporter-like_ATP-bd"/>
</dbReference>
<dbReference type="GO" id="GO:0042941">
    <property type="term" value="P:D-alanine transmembrane transport"/>
    <property type="evidence" value="ECO:0007669"/>
    <property type="project" value="TreeGrafter"/>
</dbReference>
<sequence>MALLEAKDIYRSFQGFLALAGVSLSVAEGSFHALVGPNGAGKTTLFNVITGRLRPDRGRITYEGREITGWPTFRIARMGLAISFQRAQPFLSMTVLEAVAVACLGYQGRTFALLKPLRDFKEGLAQAEEALQKVGLEKQSSRRVSELPLGDLKRLDVAIALAGRPKLLLLDEPLAGLSRAERREMVAFIRELLRKEGVTLLFTEHDTEAVLHLADRITVLHQGRVLAEGSPEEIRQNAEVRAAFLGGGA</sequence>
<dbReference type="GO" id="GO:0005304">
    <property type="term" value="F:L-valine transmembrane transporter activity"/>
    <property type="evidence" value="ECO:0007669"/>
    <property type="project" value="TreeGrafter"/>
</dbReference>
<dbReference type="GO" id="GO:0016887">
    <property type="term" value="F:ATP hydrolysis activity"/>
    <property type="evidence" value="ECO:0007669"/>
    <property type="project" value="InterPro"/>
</dbReference>
<dbReference type="GO" id="GO:0015188">
    <property type="term" value="F:L-isoleucine transmembrane transporter activity"/>
    <property type="evidence" value="ECO:0007669"/>
    <property type="project" value="TreeGrafter"/>
</dbReference>
<dbReference type="PANTHER" id="PTHR45772">
    <property type="entry name" value="CONSERVED COMPONENT OF ABC TRANSPORTER FOR NATURAL AMINO ACIDS-RELATED"/>
    <property type="match status" value="1"/>
</dbReference>
<dbReference type="RefSeq" id="WP_241374277.1">
    <property type="nucleotide sequence ID" value="NZ_FNBC01000046.1"/>
</dbReference>
<evidence type="ECO:0000256" key="1">
    <source>
        <dbReference type="ARBA" id="ARBA00022448"/>
    </source>
</evidence>
<dbReference type="SUPFAM" id="SSF52540">
    <property type="entry name" value="P-loop containing nucleoside triphosphate hydrolases"/>
    <property type="match status" value="1"/>
</dbReference>
<reference evidence="6" key="1">
    <citation type="submission" date="2016-10" db="EMBL/GenBank/DDBJ databases">
        <authorList>
            <person name="Varghese N."/>
            <person name="Submissions S."/>
        </authorList>
    </citation>
    <scope>NUCLEOTIDE SEQUENCE [LARGE SCALE GENOMIC DNA]</scope>
    <source>
        <strain evidence="6">CGMCC 1.6992</strain>
    </source>
</reference>
<dbReference type="InterPro" id="IPR027417">
    <property type="entry name" value="P-loop_NTPase"/>
</dbReference>
<evidence type="ECO:0000313" key="5">
    <source>
        <dbReference type="EMBL" id="SDF36931.1"/>
    </source>
</evidence>
<dbReference type="GO" id="GO:0015192">
    <property type="term" value="F:L-phenylalanine transmembrane transporter activity"/>
    <property type="evidence" value="ECO:0007669"/>
    <property type="project" value="TreeGrafter"/>
</dbReference>
<evidence type="ECO:0000313" key="6">
    <source>
        <dbReference type="Proteomes" id="UP000199446"/>
    </source>
</evidence>
<dbReference type="GO" id="GO:1903806">
    <property type="term" value="P:L-isoleucine import across plasma membrane"/>
    <property type="evidence" value="ECO:0007669"/>
    <property type="project" value="TreeGrafter"/>
</dbReference>
<dbReference type="Pfam" id="PF00005">
    <property type="entry name" value="ABC_tran"/>
    <property type="match status" value="1"/>
</dbReference>
<dbReference type="InterPro" id="IPR051120">
    <property type="entry name" value="ABC_AA/LPS_Transport"/>
</dbReference>
<dbReference type="SMART" id="SM00382">
    <property type="entry name" value="AAA"/>
    <property type="match status" value="1"/>
</dbReference>
<keyword evidence="6" id="KW-1185">Reference proteome</keyword>
<dbReference type="GO" id="GO:1903805">
    <property type="term" value="P:L-valine import across plasma membrane"/>
    <property type="evidence" value="ECO:0007669"/>
    <property type="project" value="TreeGrafter"/>
</dbReference>
<dbReference type="Pfam" id="PF12399">
    <property type="entry name" value="BCA_ABC_TP_C"/>
    <property type="match status" value="1"/>
</dbReference>
<proteinExistence type="predicted"/>
<dbReference type="GO" id="GO:0015808">
    <property type="term" value="P:L-alanine transport"/>
    <property type="evidence" value="ECO:0007669"/>
    <property type="project" value="TreeGrafter"/>
</dbReference>
<organism evidence="5 6">
    <name type="scientific">Thermus arciformis</name>
    <dbReference type="NCBI Taxonomy" id="482827"/>
    <lineage>
        <taxon>Bacteria</taxon>
        <taxon>Thermotogati</taxon>
        <taxon>Deinococcota</taxon>
        <taxon>Deinococci</taxon>
        <taxon>Thermales</taxon>
        <taxon>Thermaceae</taxon>
        <taxon>Thermus</taxon>
    </lineage>
</organism>
<keyword evidence="3 5" id="KW-0067">ATP-binding</keyword>
<dbReference type="PANTHER" id="PTHR45772:SF7">
    <property type="entry name" value="AMINO ACID ABC TRANSPORTER ATP-BINDING PROTEIN"/>
    <property type="match status" value="1"/>
</dbReference>
<keyword evidence="2" id="KW-0547">Nucleotide-binding</keyword>
<feature type="domain" description="ABC transporter" evidence="4">
    <location>
        <begin position="4"/>
        <end position="247"/>
    </location>
</feature>
<dbReference type="CDD" id="cd03219">
    <property type="entry name" value="ABC_Mj1267_LivG_branched"/>
    <property type="match status" value="1"/>
</dbReference>
<evidence type="ECO:0000256" key="3">
    <source>
        <dbReference type="ARBA" id="ARBA00022840"/>
    </source>
</evidence>
<accession>A0A1G7KIL3</accession>
<protein>
    <submittedName>
        <fullName evidence="5">Branched-chain amino acid transport system ATP-binding protein</fullName>
    </submittedName>
</protein>
<dbReference type="InterPro" id="IPR032823">
    <property type="entry name" value="BCA_ABC_TP_C"/>
</dbReference>
<evidence type="ECO:0000256" key="2">
    <source>
        <dbReference type="ARBA" id="ARBA00022741"/>
    </source>
</evidence>
<evidence type="ECO:0000259" key="4">
    <source>
        <dbReference type="PROSITE" id="PS50893"/>
    </source>
</evidence>
<dbReference type="PROSITE" id="PS50893">
    <property type="entry name" value="ABC_TRANSPORTER_2"/>
    <property type="match status" value="1"/>
</dbReference>
<name>A0A1G7KIL3_9DEIN</name>
<keyword evidence="1" id="KW-0813">Transport</keyword>
<dbReference type="EMBL" id="FNBC01000046">
    <property type="protein sequence ID" value="SDF36931.1"/>
    <property type="molecule type" value="Genomic_DNA"/>
</dbReference>
<gene>
    <name evidence="5" type="ORF">SAMN04488243_1463</name>
</gene>
<dbReference type="Gene3D" id="3.40.50.300">
    <property type="entry name" value="P-loop containing nucleotide triphosphate hydrolases"/>
    <property type="match status" value="1"/>
</dbReference>
<dbReference type="AlphaFoldDB" id="A0A1G7KIL3"/>